<dbReference type="InterPro" id="IPR028564">
    <property type="entry name" value="MT_TRM10-typ"/>
</dbReference>
<dbReference type="GO" id="GO:0002939">
    <property type="term" value="P:tRNA N1-guanine methylation"/>
    <property type="evidence" value="ECO:0007669"/>
    <property type="project" value="TreeGrafter"/>
</dbReference>
<evidence type="ECO:0000256" key="6">
    <source>
        <dbReference type="ARBA" id="ARBA00031792"/>
    </source>
</evidence>
<dbReference type="InterPro" id="IPR038459">
    <property type="entry name" value="MT_TRM10-typ_sf"/>
</dbReference>
<sequence>MLAHLIADSRQHVTQFGRDLDDGLASPIEWEAVGSTMDDERKTADARDDGGPSREVAVGVEAGADQAHPQAQAQAQAQAQQGQVLSKNAQKRLAREQRWEELKPIIKAQRKEKERRAKEARRAAAARAEEQEQDGAESSSKRPRIDNGNTNNNINGPKGKGKAKAHARQRPFGSTLVLDLGFDALMNEKEIKSLALQLTFVYSANRQARSPFREVIFVGPSSEDGGGADAVPTAPSSSDERAKRTPGPGFSESPTGRALTARTQGTWQRWRDIRVLEHGGLPALWQQGQDVSSSETTTAEAATRIKKEDVIYLTADSENVIDRLEEGKAYVLGGIVDKNRYKSLCLNKANTLGIQTAQLPISDALFNPSDSESGDELAAAAAADGQTPAQQAPPAKLRSRKVLTVNQVVDILVGWTEQRANAQPRPLPKVTTAPQEGTSGSSASAVPAVGGAEETEKWWRAAVRRTFPQRKLKDRAVQRRRPRNEELAAAAALAQANSSADPAMDADAVTRLAPEDDEDMQDGGGDTSAMDGEDELYNAR</sequence>
<gene>
    <name evidence="11" type="primary">TRM10</name>
    <name evidence="11" type="ORF">OC842_004887</name>
</gene>
<dbReference type="Gene3D" id="3.40.1280.30">
    <property type="match status" value="1"/>
</dbReference>
<reference evidence="11" key="1">
    <citation type="journal article" date="2023" name="PhytoFront">
        <title>Draft Genome Resources of Seven Strains of Tilletia horrida, Causal Agent of Kernel Smut of Rice.</title>
        <authorList>
            <person name="Khanal S."/>
            <person name="Antony Babu S."/>
            <person name="Zhou X.G."/>
        </authorList>
    </citation>
    <scope>NUCLEOTIDE SEQUENCE</scope>
    <source>
        <strain evidence="11">TX3</strain>
    </source>
</reference>
<evidence type="ECO:0000256" key="2">
    <source>
        <dbReference type="ARBA" id="ARBA00020451"/>
    </source>
</evidence>
<feature type="compositionally biased region" description="Low complexity" evidence="9">
    <location>
        <begin position="147"/>
        <end position="157"/>
    </location>
</feature>
<feature type="compositionally biased region" description="Basic residues" evidence="9">
    <location>
        <begin position="159"/>
        <end position="169"/>
    </location>
</feature>
<evidence type="ECO:0000313" key="11">
    <source>
        <dbReference type="EMBL" id="KAK0527418.1"/>
    </source>
</evidence>
<dbReference type="GO" id="GO:0052905">
    <property type="term" value="F:tRNA (guanosine(9)-N1)-methyltransferase activity"/>
    <property type="evidence" value="ECO:0007669"/>
    <property type="project" value="UniProtKB-EC"/>
</dbReference>
<feature type="compositionally biased region" description="Low complexity" evidence="9">
    <location>
        <begin position="62"/>
        <end position="83"/>
    </location>
</feature>
<keyword evidence="12" id="KW-1185">Reference proteome</keyword>
<dbReference type="Proteomes" id="UP001176521">
    <property type="component" value="Unassembled WGS sequence"/>
</dbReference>
<comment type="catalytic activity">
    <reaction evidence="8">
        <text>guanosine(9) in tRNA + S-adenosyl-L-methionine = N(1)-methylguanosine(9) in tRNA + S-adenosyl-L-homocysteine + H(+)</text>
        <dbReference type="Rhea" id="RHEA:43156"/>
        <dbReference type="Rhea" id="RHEA-COMP:10367"/>
        <dbReference type="Rhea" id="RHEA-COMP:10368"/>
        <dbReference type="ChEBI" id="CHEBI:15378"/>
        <dbReference type="ChEBI" id="CHEBI:57856"/>
        <dbReference type="ChEBI" id="CHEBI:59789"/>
        <dbReference type="ChEBI" id="CHEBI:73542"/>
        <dbReference type="ChEBI" id="CHEBI:74269"/>
        <dbReference type="EC" id="2.1.1.221"/>
    </reaction>
</comment>
<feature type="compositionally biased region" description="Basic and acidic residues" evidence="9">
    <location>
        <begin position="109"/>
        <end position="130"/>
    </location>
</feature>
<evidence type="ECO:0000256" key="4">
    <source>
        <dbReference type="ARBA" id="ARBA00022679"/>
    </source>
</evidence>
<protein>
    <recommendedName>
        <fullName evidence="2">tRNA (guanine(9)-N1)-methyltransferase</fullName>
        <ecNumber evidence="1">2.1.1.221</ecNumber>
    </recommendedName>
    <alternativeName>
        <fullName evidence="7">tRNA methyltransferase 10</fullName>
    </alternativeName>
    <alternativeName>
        <fullName evidence="6">tRNA(m1G9)-methyltransferase</fullName>
    </alternativeName>
</protein>
<feature type="compositionally biased region" description="Low complexity" evidence="9">
    <location>
        <begin position="437"/>
        <end position="451"/>
    </location>
</feature>
<dbReference type="GO" id="GO:0005634">
    <property type="term" value="C:nucleus"/>
    <property type="evidence" value="ECO:0007669"/>
    <property type="project" value="TreeGrafter"/>
</dbReference>
<feature type="compositionally biased region" description="Basic and acidic residues" evidence="9">
    <location>
        <begin position="38"/>
        <end position="52"/>
    </location>
</feature>
<keyword evidence="4 11" id="KW-0808">Transferase</keyword>
<feature type="compositionally biased region" description="Low complexity" evidence="9">
    <location>
        <begin position="487"/>
        <end position="503"/>
    </location>
</feature>
<comment type="caution">
    <text evidence="11">The sequence shown here is derived from an EMBL/GenBank/DDBJ whole genome shotgun (WGS) entry which is preliminary data.</text>
</comment>
<dbReference type="PANTHER" id="PTHR13563:SF13">
    <property type="entry name" value="TRNA METHYLTRANSFERASE 10 HOMOLOG A"/>
    <property type="match status" value="1"/>
</dbReference>
<accession>A0AAN6G8U0</accession>
<dbReference type="PANTHER" id="PTHR13563">
    <property type="entry name" value="TRNA (GUANINE-9-) METHYLTRANSFERASE"/>
    <property type="match status" value="1"/>
</dbReference>
<evidence type="ECO:0000256" key="8">
    <source>
        <dbReference type="ARBA" id="ARBA00048434"/>
    </source>
</evidence>
<feature type="region of interest" description="Disordered" evidence="9">
    <location>
        <begin position="423"/>
        <end position="451"/>
    </location>
</feature>
<feature type="domain" description="SAM-dependent MTase TRM10-type" evidence="10">
    <location>
        <begin position="162"/>
        <end position="440"/>
    </location>
</feature>
<dbReference type="CDD" id="cd18089">
    <property type="entry name" value="SPOUT_Trm10-like"/>
    <property type="match status" value="1"/>
</dbReference>
<feature type="region of interest" description="Disordered" evidence="9">
    <location>
        <begin position="109"/>
        <end position="169"/>
    </location>
</feature>
<dbReference type="InterPro" id="IPR007356">
    <property type="entry name" value="tRNA_m1G_MeTrfase_euk"/>
</dbReference>
<keyword evidence="3 11" id="KW-0489">Methyltransferase</keyword>
<feature type="compositionally biased region" description="Acidic residues" evidence="9">
    <location>
        <begin position="531"/>
        <end position="540"/>
    </location>
</feature>
<name>A0AAN6G8U0_9BASI</name>
<dbReference type="PROSITE" id="PS51675">
    <property type="entry name" value="SAM_MT_TRM10"/>
    <property type="match status" value="1"/>
</dbReference>
<feature type="region of interest" description="Disordered" evidence="9">
    <location>
        <begin position="473"/>
        <end position="540"/>
    </location>
</feature>
<evidence type="ECO:0000313" key="12">
    <source>
        <dbReference type="Proteomes" id="UP001176521"/>
    </source>
</evidence>
<keyword evidence="5" id="KW-0949">S-adenosyl-L-methionine</keyword>
<evidence type="ECO:0000256" key="7">
    <source>
        <dbReference type="ARBA" id="ARBA00032166"/>
    </source>
</evidence>
<evidence type="ECO:0000256" key="5">
    <source>
        <dbReference type="ARBA" id="ARBA00022691"/>
    </source>
</evidence>
<dbReference type="GO" id="GO:0000049">
    <property type="term" value="F:tRNA binding"/>
    <property type="evidence" value="ECO:0007669"/>
    <property type="project" value="TreeGrafter"/>
</dbReference>
<evidence type="ECO:0000256" key="9">
    <source>
        <dbReference type="SAM" id="MobiDB-lite"/>
    </source>
</evidence>
<feature type="compositionally biased region" description="Low complexity" evidence="9">
    <location>
        <begin position="378"/>
        <end position="395"/>
    </location>
</feature>
<dbReference type="EC" id="2.1.1.221" evidence="1"/>
<proteinExistence type="predicted"/>
<dbReference type="EMBL" id="JAPDMQ010000312">
    <property type="protein sequence ID" value="KAK0527418.1"/>
    <property type="molecule type" value="Genomic_DNA"/>
</dbReference>
<feature type="region of interest" description="Disordered" evidence="9">
    <location>
        <begin position="365"/>
        <end position="397"/>
    </location>
</feature>
<organism evidence="11 12">
    <name type="scientific">Tilletia horrida</name>
    <dbReference type="NCBI Taxonomy" id="155126"/>
    <lineage>
        <taxon>Eukaryota</taxon>
        <taxon>Fungi</taxon>
        <taxon>Dikarya</taxon>
        <taxon>Basidiomycota</taxon>
        <taxon>Ustilaginomycotina</taxon>
        <taxon>Exobasidiomycetes</taxon>
        <taxon>Tilletiales</taxon>
        <taxon>Tilletiaceae</taxon>
        <taxon>Tilletia</taxon>
    </lineage>
</organism>
<evidence type="ECO:0000256" key="1">
    <source>
        <dbReference type="ARBA" id="ARBA00012797"/>
    </source>
</evidence>
<feature type="region of interest" description="Disordered" evidence="9">
    <location>
        <begin position="31"/>
        <end position="96"/>
    </location>
</feature>
<feature type="region of interest" description="Disordered" evidence="9">
    <location>
        <begin position="219"/>
        <end position="263"/>
    </location>
</feature>
<evidence type="ECO:0000259" key="10">
    <source>
        <dbReference type="PROSITE" id="PS51675"/>
    </source>
</evidence>
<feature type="compositionally biased region" description="Basic residues" evidence="9">
    <location>
        <begin position="473"/>
        <end position="482"/>
    </location>
</feature>
<evidence type="ECO:0000256" key="3">
    <source>
        <dbReference type="ARBA" id="ARBA00022603"/>
    </source>
</evidence>
<dbReference type="AlphaFoldDB" id="A0AAN6G8U0"/>